<dbReference type="InterPro" id="IPR023614">
    <property type="entry name" value="Porin_dom_sf"/>
</dbReference>
<keyword evidence="2" id="KW-0732">Signal</keyword>
<proteinExistence type="predicted"/>
<reference evidence="3 4" key="1">
    <citation type="submission" date="2020-08" db="EMBL/GenBank/DDBJ databases">
        <title>Novel species isolated from subtropical streams in China.</title>
        <authorList>
            <person name="Lu H."/>
        </authorList>
    </citation>
    <scope>NUCLEOTIDE SEQUENCE [LARGE SCALE GENOMIC DNA]</scope>
    <source>
        <strain evidence="3 4">CY22W</strain>
    </source>
</reference>
<dbReference type="SUPFAM" id="SSF56935">
    <property type="entry name" value="Porins"/>
    <property type="match status" value="1"/>
</dbReference>
<feature type="signal peptide" evidence="2">
    <location>
        <begin position="1"/>
        <end position="25"/>
    </location>
</feature>
<accession>A0ABR7A680</accession>
<dbReference type="Gene3D" id="2.40.160.10">
    <property type="entry name" value="Porin"/>
    <property type="match status" value="1"/>
</dbReference>
<gene>
    <name evidence="3" type="ORF">H8K43_11995</name>
</gene>
<keyword evidence="1" id="KW-0175">Coiled coil</keyword>
<evidence type="ECO:0000256" key="2">
    <source>
        <dbReference type="SAM" id="SignalP"/>
    </source>
</evidence>
<keyword evidence="4" id="KW-1185">Reference proteome</keyword>
<feature type="coiled-coil region" evidence="1">
    <location>
        <begin position="27"/>
        <end position="54"/>
    </location>
</feature>
<dbReference type="Proteomes" id="UP000654304">
    <property type="component" value="Unassembled WGS sequence"/>
</dbReference>
<name>A0ABR7A680_9BURK</name>
<evidence type="ECO:0000313" key="4">
    <source>
        <dbReference type="Proteomes" id="UP000654304"/>
    </source>
</evidence>
<dbReference type="PROSITE" id="PS51257">
    <property type="entry name" value="PROKAR_LIPOPROTEIN"/>
    <property type="match status" value="1"/>
</dbReference>
<organism evidence="3 4">
    <name type="scientific">Undibacterium curvum</name>
    <dbReference type="NCBI Taxonomy" id="2762294"/>
    <lineage>
        <taxon>Bacteria</taxon>
        <taxon>Pseudomonadati</taxon>
        <taxon>Pseudomonadota</taxon>
        <taxon>Betaproteobacteria</taxon>
        <taxon>Burkholderiales</taxon>
        <taxon>Oxalobacteraceae</taxon>
        <taxon>Undibacterium</taxon>
    </lineage>
</organism>
<dbReference type="EMBL" id="JACOGD010000006">
    <property type="protein sequence ID" value="MBC3932400.1"/>
    <property type="molecule type" value="Genomic_DNA"/>
</dbReference>
<comment type="caution">
    <text evidence="3">The sequence shown here is derived from an EMBL/GenBank/DDBJ whole genome shotgun (WGS) entry which is preliminary data.</text>
</comment>
<sequence length="441" mass="47412">MKKNSLTQAICGALISSACIAPAYAGEAELLQKIEKLAAELEAIKAELAASRKKTEQGTDAPLAVNQSAAAAALPASGNVDAQIQELRKELTKTVISGYGEVAYSRPRNASEQAQTDVKRAVIGVTHRFDSKTKMVAEFEWEHAIASKGDDGEAAVEQLYVEHELKPGISAKAGLFLIPAGFMNTSHEPTAFYGVHRNFVETAIIPTTWREAGLGVSGSHLNGLSWDLGLTTGFNLTKWDATSADGRESPLGAIHQEGQNAKSKDLSLHAALNWRGVPGLLVGASAFSGKAGHGTTAFAANDARVTLWELHGRYNPGPLDLSALYARGTISNTTDLNLTFVGNPNPVPSTFTGWYVQAAYLAWKDSNYSLTPFVRYEQFNTAKSYAPVPLGLGVLPTDDEKVMTLGLSFRIGEGVVLKTDYQKFRLDNSRDRYNLGVGYAF</sequence>
<evidence type="ECO:0000313" key="3">
    <source>
        <dbReference type="EMBL" id="MBC3932400.1"/>
    </source>
</evidence>
<dbReference type="RefSeq" id="WP_186904065.1">
    <property type="nucleotide sequence ID" value="NZ_JACOGD010000006.1"/>
</dbReference>
<protein>
    <recommendedName>
        <fullName evidence="5">Porin</fullName>
    </recommendedName>
</protein>
<evidence type="ECO:0008006" key="5">
    <source>
        <dbReference type="Google" id="ProtNLM"/>
    </source>
</evidence>
<evidence type="ECO:0000256" key="1">
    <source>
        <dbReference type="SAM" id="Coils"/>
    </source>
</evidence>
<feature type="chain" id="PRO_5046461693" description="Porin" evidence="2">
    <location>
        <begin position="26"/>
        <end position="441"/>
    </location>
</feature>